<feature type="non-terminal residue" evidence="5">
    <location>
        <position position="1"/>
    </location>
</feature>
<dbReference type="PANTHER" id="PTHR13710">
    <property type="entry name" value="DNA HELICASE RECQ FAMILY MEMBER"/>
    <property type="match status" value="1"/>
</dbReference>
<dbReference type="GO" id="GO:0005634">
    <property type="term" value="C:nucleus"/>
    <property type="evidence" value="ECO:0007669"/>
    <property type="project" value="TreeGrafter"/>
</dbReference>
<dbReference type="GO" id="GO:0005737">
    <property type="term" value="C:cytoplasm"/>
    <property type="evidence" value="ECO:0007669"/>
    <property type="project" value="TreeGrafter"/>
</dbReference>
<keyword evidence="6" id="KW-1185">Reference proteome</keyword>
<evidence type="ECO:0000256" key="4">
    <source>
        <dbReference type="ARBA" id="ARBA00023242"/>
    </source>
</evidence>
<keyword evidence="2" id="KW-0238">DNA-binding</keyword>
<comment type="similarity">
    <text evidence="1">Belongs to the helicase family. RecQ subfamily.</text>
</comment>
<dbReference type="GO" id="GO:0009378">
    <property type="term" value="F:four-way junction helicase activity"/>
    <property type="evidence" value="ECO:0007669"/>
    <property type="project" value="TreeGrafter"/>
</dbReference>
<dbReference type="SUPFAM" id="SSF52540">
    <property type="entry name" value="P-loop containing nucleoside triphosphate hydrolases"/>
    <property type="match status" value="1"/>
</dbReference>
<feature type="non-terminal residue" evidence="5">
    <location>
        <position position="162"/>
    </location>
</feature>
<proteinExistence type="inferred from homology"/>
<dbReference type="GO" id="GO:0043138">
    <property type="term" value="F:3'-5' DNA helicase activity"/>
    <property type="evidence" value="ECO:0007669"/>
    <property type="project" value="TreeGrafter"/>
</dbReference>
<dbReference type="Gene3D" id="3.40.50.300">
    <property type="entry name" value="P-loop containing nucleotide triphosphate hydrolases"/>
    <property type="match status" value="2"/>
</dbReference>
<dbReference type="Proteomes" id="UP000595437">
    <property type="component" value="Chromosome 8"/>
</dbReference>
<dbReference type="GO" id="GO:0003677">
    <property type="term" value="F:DNA binding"/>
    <property type="evidence" value="ECO:0007669"/>
    <property type="project" value="UniProtKB-KW"/>
</dbReference>
<reference evidence="6" key="1">
    <citation type="submission" date="2021-01" db="EMBL/GenBank/DDBJ databases">
        <title>Caligus Genome Assembly.</title>
        <authorList>
            <person name="Gallardo-Escarate C."/>
        </authorList>
    </citation>
    <scope>NUCLEOTIDE SEQUENCE [LARGE SCALE GENOMIC DNA]</scope>
</reference>
<sequence length="162" mass="18390">TVVLSPLVSLIYDKFTKLDGLGIPADHLIGDDYGRKRKIYEKLCHLTPKITLLYVTPEKSFEAFIRGIPSSDSLLMRPTLLHKLQKDFPQVPFIALTATATPHARTHILHHLKMKSPKGFLSSINRQNLAYEVQPENPFKTDMLPFPWTATAKWLLSCLAPR</sequence>
<keyword evidence="4" id="KW-0539">Nucleus</keyword>
<accession>A0A7T8HJC4</accession>
<dbReference type="GO" id="GO:0000724">
    <property type="term" value="P:double-strand break repair via homologous recombination"/>
    <property type="evidence" value="ECO:0007669"/>
    <property type="project" value="TreeGrafter"/>
</dbReference>
<dbReference type="InterPro" id="IPR027417">
    <property type="entry name" value="P-loop_NTPase"/>
</dbReference>
<evidence type="ECO:0000256" key="2">
    <source>
        <dbReference type="ARBA" id="ARBA00023125"/>
    </source>
</evidence>
<organism evidence="5 6">
    <name type="scientific">Caligus rogercresseyi</name>
    <name type="common">Sea louse</name>
    <dbReference type="NCBI Taxonomy" id="217165"/>
    <lineage>
        <taxon>Eukaryota</taxon>
        <taxon>Metazoa</taxon>
        <taxon>Ecdysozoa</taxon>
        <taxon>Arthropoda</taxon>
        <taxon>Crustacea</taxon>
        <taxon>Multicrustacea</taxon>
        <taxon>Hexanauplia</taxon>
        <taxon>Copepoda</taxon>
        <taxon>Siphonostomatoida</taxon>
        <taxon>Caligidae</taxon>
        <taxon>Caligus</taxon>
    </lineage>
</organism>
<dbReference type="GO" id="GO:0005694">
    <property type="term" value="C:chromosome"/>
    <property type="evidence" value="ECO:0007669"/>
    <property type="project" value="TreeGrafter"/>
</dbReference>
<dbReference type="OrthoDB" id="10261556at2759"/>
<keyword evidence="3" id="KW-0413">Isomerase</keyword>
<gene>
    <name evidence="5" type="ORF">FKW44_012347</name>
</gene>
<evidence type="ECO:0000313" key="6">
    <source>
        <dbReference type="Proteomes" id="UP000595437"/>
    </source>
</evidence>
<evidence type="ECO:0000256" key="3">
    <source>
        <dbReference type="ARBA" id="ARBA00023235"/>
    </source>
</evidence>
<dbReference type="PANTHER" id="PTHR13710:SF153">
    <property type="entry name" value="RECQ-LIKE DNA HELICASE BLM"/>
    <property type="match status" value="1"/>
</dbReference>
<protein>
    <submittedName>
        <fullName evidence="5">Bloom syndrome protein -like protein</fullName>
    </submittedName>
</protein>
<dbReference type="EMBL" id="CP045897">
    <property type="protein sequence ID" value="QQP51108.1"/>
    <property type="molecule type" value="Genomic_DNA"/>
</dbReference>
<name>A0A7T8HJC4_CALRO</name>
<dbReference type="AlphaFoldDB" id="A0A7T8HJC4"/>
<evidence type="ECO:0000256" key="1">
    <source>
        <dbReference type="ARBA" id="ARBA00005446"/>
    </source>
</evidence>
<evidence type="ECO:0000313" key="5">
    <source>
        <dbReference type="EMBL" id="QQP51108.1"/>
    </source>
</evidence>